<dbReference type="Proteomes" id="UP001054945">
    <property type="component" value="Unassembled WGS sequence"/>
</dbReference>
<sequence length="90" mass="10136">MQLGALLPMLRPPSVCRTWLLKWPGSLFKCLGGNERHVLVIYECSALSIMLNLVNRKRVRNPASIFLFKFLRPSFAGKGLELLDIVLGPN</sequence>
<dbReference type="EMBL" id="BPLR01010241">
    <property type="protein sequence ID" value="GIY37938.1"/>
    <property type="molecule type" value="Genomic_DNA"/>
</dbReference>
<protein>
    <submittedName>
        <fullName evidence="1">Uncharacterized protein</fullName>
    </submittedName>
</protein>
<comment type="caution">
    <text evidence="1">The sequence shown here is derived from an EMBL/GenBank/DDBJ whole genome shotgun (WGS) entry which is preliminary data.</text>
</comment>
<organism evidence="1 2">
    <name type="scientific">Caerostris extrusa</name>
    <name type="common">Bark spider</name>
    <name type="synonym">Caerostris bankana</name>
    <dbReference type="NCBI Taxonomy" id="172846"/>
    <lineage>
        <taxon>Eukaryota</taxon>
        <taxon>Metazoa</taxon>
        <taxon>Ecdysozoa</taxon>
        <taxon>Arthropoda</taxon>
        <taxon>Chelicerata</taxon>
        <taxon>Arachnida</taxon>
        <taxon>Araneae</taxon>
        <taxon>Araneomorphae</taxon>
        <taxon>Entelegynae</taxon>
        <taxon>Araneoidea</taxon>
        <taxon>Araneidae</taxon>
        <taxon>Caerostris</taxon>
    </lineage>
</organism>
<gene>
    <name evidence="1" type="ORF">CEXT_480511</name>
</gene>
<accession>A0AAV4T260</accession>
<keyword evidence="2" id="KW-1185">Reference proteome</keyword>
<reference evidence="1 2" key="1">
    <citation type="submission" date="2021-06" db="EMBL/GenBank/DDBJ databases">
        <title>Caerostris extrusa draft genome.</title>
        <authorList>
            <person name="Kono N."/>
            <person name="Arakawa K."/>
        </authorList>
    </citation>
    <scope>NUCLEOTIDE SEQUENCE [LARGE SCALE GENOMIC DNA]</scope>
</reference>
<dbReference type="AlphaFoldDB" id="A0AAV4T260"/>
<evidence type="ECO:0000313" key="2">
    <source>
        <dbReference type="Proteomes" id="UP001054945"/>
    </source>
</evidence>
<evidence type="ECO:0000313" key="1">
    <source>
        <dbReference type="EMBL" id="GIY37938.1"/>
    </source>
</evidence>
<name>A0AAV4T260_CAEEX</name>
<proteinExistence type="predicted"/>